<gene>
    <name evidence="2" type="ORF">LTRI10_LOCUS24888</name>
</gene>
<dbReference type="EMBL" id="OZ034817">
    <property type="protein sequence ID" value="CAL1383625.1"/>
    <property type="molecule type" value="Genomic_DNA"/>
</dbReference>
<dbReference type="Proteomes" id="UP001497516">
    <property type="component" value="Chromosome 4"/>
</dbReference>
<evidence type="ECO:0000313" key="2">
    <source>
        <dbReference type="EMBL" id="CAL1383625.1"/>
    </source>
</evidence>
<evidence type="ECO:0000313" key="3">
    <source>
        <dbReference type="Proteomes" id="UP001497516"/>
    </source>
</evidence>
<evidence type="ECO:0000256" key="1">
    <source>
        <dbReference type="SAM" id="Phobius"/>
    </source>
</evidence>
<name>A0AAV2ECJ8_9ROSI</name>
<keyword evidence="3" id="KW-1185">Reference proteome</keyword>
<keyword evidence="1" id="KW-0472">Membrane</keyword>
<sequence length="120" mass="13941">MEGQDRLFGWINVLIPSLWLVFLSSLFCFLGIPLFQPWLPFQLREAYRDAFSPEPAVTILATVQAESAPVSGDWHSRRHAIVNTTLPSLLAWWFFRRQLSEAIERRNRKNIPIEECLSGR</sequence>
<keyword evidence="1" id="KW-1133">Transmembrane helix</keyword>
<feature type="transmembrane region" description="Helical" evidence="1">
    <location>
        <begin position="7"/>
        <end position="35"/>
    </location>
</feature>
<reference evidence="2 3" key="1">
    <citation type="submission" date="2024-04" db="EMBL/GenBank/DDBJ databases">
        <authorList>
            <person name="Fracassetti M."/>
        </authorList>
    </citation>
    <scope>NUCLEOTIDE SEQUENCE [LARGE SCALE GENOMIC DNA]</scope>
</reference>
<accession>A0AAV2ECJ8</accession>
<organism evidence="2 3">
    <name type="scientific">Linum trigynum</name>
    <dbReference type="NCBI Taxonomy" id="586398"/>
    <lineage>
        <taxon>Eukaryota</taxon>
        <taxon>Viridiplantae</taxon>
        <taxon>Streptophyta</taxon>
        <taxon>Embryophyta</taxon>
        <taxon>Tracheophyta</taxon>
        <taxon>Spermatophyta</taxon>
        <taxon>Magnoliopsida</taxon>
        <taxon>eudicotyledons</taxon>
        <taxon>Gunneridae</taxon>
        <taxon>Pentapetalae</taxon>
        <taxon>rosids</taxon>
        <taxon>fabids</taxon>
        <taxon>Malpighiales</taxon>
        <taxon>Linaceae</taxon>
        <taxon>Linum</taxon>
    </lineage>
</organism>
<dbReference type="AlphaFoldDB" id="A0AAV2ECJ8"/>
<protein>
    <submittedName>
        <fullName evidence="2">Uncharacterized protein</fullName>
    </submittedName>
</protein>
<keyword evidence="1" id="KW-0812">Transmembrane</keyword>
<proteinExistence type="predicted"/>